<name>A0A8M1KTP3_CLUHA</name>
<dbReference type="AlphaFoldDB" id="A0A8M1KTP3"/>
<gene>
    <name evidence="4" type="primary">LOC116223702</name>
</gene>
<reference evidence="4" key="1">
    <citation type="submission" date="2025-08" db="UniProtKB">
        <authorList>
            <consortium name="RefSeq"/>
        </authorList>
    </citation>
    <scope>IDENTIFICATION</scope>
</reference>
<feature type="compositionally biased region" description="Basic and acidic residues" evidence="1">
    <location>
        <begin position="108"/>
        <end position="136"/>
    </location>
</feature>
<organism evidence="3 4">
    <name type="scientific">Clupea harengus</name>
    <name type="common">Atlantic herring</name>
    <dbReference type="NCBI Taxonomy" id="7950"/>
    <lineage>
        <taxon>Eukaryota</taxon>
        <taxon>Metazoa</taxon>
        <taxon>Chordata</taxon>
        <taxon>Craniata</taxon>
        <taxon>Vertebrata</taxon>
        <taxon>Euteleostomi</taxon>
        <taxon>Actinopterygii</taxon>
        <taxon>Neopterygii</taxon>
        <taxon>Teleostei</taxon>
        <taxon>Clupei</taxon>
        <taxon>Clupeiformes</taxon>
        <taxon>Clupeoidei</taxon>
        <taxon>Clupeidae</taxon>
        <taxon>Clupea</taxon>
    </lineage>
</organism>
<evidence type="ECO:0000313" key="4">
    <source>
        <dbReference type="RefSeq" id="XP_042565823.1"/>
    </source>
</evidence>
<keyword evidence="3" id="KW-1185">Reference proteome</keyword>
<dbReference type="RefSeq" id="XP_042565823.1">
    <property type="nucleotide sequence ID" value="XM_042709889.1"/>
</dbReference>
<feature type="chain" id="PRO_5035441375" evidence="2">
    <location>
        <begin position="22"/>
        <end position="216"/>
    </location>
</feature>
<evidence type="ECO:0000256" key="2">
    <source>
        <dbReference type="SAM" id="SignalP"/>
    </source>
</evidence>
<dbReference type="KEGG" id="char:116223702"/>
<proteinExistence type="predicted"/>
<keyword evidence="2" id="KW-0732">Signal</keyword>
<dbReference type="Proteomes" id="UP000515152">
    <property type="component" value="Chromosome 15"/>
</dbReference>
<feature type="compositionally biased region" description="Basic and acidic residues" evidence="1">
    <location>
        <begin position="143"/>
        <end position="156"/>
    </location>
</feature>
<feature type="region of interest" description="Disordered" evidence="1">
    <location>
        <begin position="87"/>
        <end position="216"/>
    </location>
</feature>
<sequence length="216" mass="22508">MVGLWTVLGLLLAGTRFSARAAPLAPEGWAAPLAPEAKATFSPGALGCGAQQNGQAQVQATGGLEAGHAQGWNEECPSLPGLVPAGVEAEAESRAEEAAAVAGGDGTRSGEGRPETAFREEKEGVSQERLVHRGAGEEEEEKEGGSQERLTGREAELPLPPLPLCRPAQSPPCQRHRHPPEDRLAGRQMAGEQRRRPSRGVTSRRLGVGPGGGRGQ</sequence>
<protein>
    <submittedName>
        <fullName evidence="4">Uncharacterized protein LOC116223702</fullName>
    </submittedName>
</protein>
<evidence type="ECO:0000256" key="1">
    <source>
        <dbReference type="SAM" id="MobiDB-lite"/>
    </source>
</evidence>
<evidence type="ECO:0000313" key="3">
    <source>
        <dbReference type="Proteomes" id="UP000515152"/>
    </source>
</evidence>
<feature type="signal peptide" evidence="2">
    <location>
        <begin position="1"/>
        <end position="21"/>
    </location>
</feature>
<dbReference type="GeneID" id="116223702"/>
<accession>A0A8M1KTP3</accession>